<evidence type="ECO:0000313" key="11">
    <source>
        <dbReference type="EnsemblProtists" id="EKX40316"/>
    </source>
</evidence>
<keyword evidence="4" id="KW-0547">Nucleotide-binding</keyword>
<dbReference type="EC" id="2.7.11.1" evidence="1"/>
<dbReference type="eggNOG" id="KOG0589">
    <property type="taxonomic scope" value="Eukaryota"/>
</dbReference>
<reference evidence="11" key="3">
    <citation type="submission" date="2016-03" db="UniProtKB">
        <authorList>
            <consortium name="EnsemblProtists"/>
        </authorList>
    </citation>
    <scope>IDENTIFICATION</scope>
</reference>
<dbReference type="EnsemblProtists" id="EKX40316">
    <property type="protein sequence ID" value="EKX40316"/>
    <property type="gene ID" value="GUITHDRAFT_75661"/>
</dbReference>
<evidence type="ECO:0000256" key="7">
    <source>
        <dbReference type="ARBA" id="ARBA00047899"/>
    </source>
</evidence>
<evidence type="ECO:0000256" key="3">
    <source>
        <dbReference type="ARBA" id="ARBA00022679"/>
    </source>
</evidence>
<feature type="non-terminal residue" evidence="10">
    <location>
        <position position="278"/>
    </location>
</feature>
<dbReference type="PANTHER" id="PTHR44899:SF3">
    <property type="entry name" value="SERINE_THREONINE-PROTEIN KINASE NEK1"/>
    <property type="match status" value="1"/>
</dbReference>
<dbReference type="AlphaFoldDB" id="L1IVR6"/>
<keyword evidence="2" id="KW-0723">Serine/threonine-protein kinase</keyword>
<dbReference type="Gene3D" id="1.10.510.10">
    <property type="entry name" value="Transferase(Phosphotransferase) domain 1"/>
    <property type="match status" value="1"/>
</dbReference>
<keyword evidence="3" id="KW-0808">Transferase</keyword>
<dbReference type="Proteomes" id="UP000011087">
    <property type="component" value="Unassembled WGS sequence"/>
</dbReference>
<dbReference type="PaxDb" id="55529-EKX40316"/>
<dbReference type="STRING" id="905079.L1IVR6"/>
<dbReference type="InterPro" id="IPR051131">
    <property type="entry name" value="NEK_Ser/Thr_kinase_NIMA"/>
</dbReference>
<evidence type="ECO:0000256" key="5">
    <source>
        <dbReference type="ARBA" id="ARBA00022777"/>
    </source>
</evidence>
<dbReference type="OMA" id="TGWEYEV"/>
<dbReference type="HOGENOM" id="CLU_000288_63_23_1"/>
<dbReference type="GO" id="GO:0004674">
    <property type="term" value="F:protein serine/threonine kinase activity"/>
    <property type="evidence" value="ECO:0007669"/>
    <property type="project" value="UniProtKB-KW"/>
</dbReference>
<comment type="catalytic activity">
    <reaction evidence="8">
        <text>L-seryl-[protein] + ATP = O-phospho-L-seryl-[protein] + ADP + H(+)</text>
        <dbReference type="Rhea" id="RHEA:17989"/>
        <dbReference type="Rhea" id="RHEA-COMP:9863"/>
        <dbReference type="Rhea" id="RHEA-COMP:11604"/>
        <dbReference type="ChEBI" id="CHEBI:15378"/>
        <dbReference type="ChEBI" id="CHEBI:29999"/>
        <dbReference type="ChEBI" id="CHEBI:30616"/>
        <dbReference type="ChEBI" id="CHEBI:83421"/>
        <dbReference type="ChEBI" id="CHEBI:456216"/>
        <dbReference type="EC" id="2.7.11.1"/>
    </reaction>
</comment>
<dbReference type="InterPro" id="IPR000719">
    <property type="entry name" value="Prot_kinase_dom"/>
</dbReference>
<name>L1IVR6_GUITC</name>
<evidence type="ECO:0000256" key="4">
    <source>
        <dbReference type="ARBA" id="ARBA00022741"/>
    </source>
</evidence>
<organism evidence="10">
    <name type="scientific">Guillardia theta (strain CCMP2712)</name>
    <name type="common">Cryptophyte</name>
    <dbReference type="NCBI Taxonomy" id="905079"/>
    <lineage>
        <taxon>Eukaryota</taxon>
        <taxon>Cryptophyceae</taxon>
        <taxon>Pyrenomonadales</taxon>
        <taxon>Geminigeraceae</taxon>
        <taxon>Guillardia</taxon>
    </lineage>
</organism>
<dbReference type="PANTHER" id="PTHR44899">
    <property type="entry name" value="CAMK FAMILY PROTEIN KINASE"/>
    <property type="match status" value="1"/>
</dbReference>
<dbReference type="PIRSF" id="PIRSF000654">
    <property type="entry name" value="Integrin-linked_kinase"/>
    <property type="match status" value="1"/>
</dbReference>
<evidence type="ECO:0000256" key="1">
    <source>
        <dbReference type="ARBA" id="ARBA00012513"/>
    </source>
</evidence>
<protein>
    <recommendedName>
        <fullName evidence="1">non-specific serine/threonine protein kinase</fullName>
        <ecNumber evidence="1">2.7.11.1</ecNumber>
    </recommendedName>
</protein>
<dbReference type="Pfam" id="PF00069">
    <property type="entry name" value="Pkinase"/>
    <property type="match status" value="1"/>
</dbReference>
<accession>L1IVR6</accession>
<dbReference type="InterPro" id="IPR011009">
    <property type="entry name" value="Kinase-like_dom_sf"/>
</dbReference>
<dbReference type="PROSITE" id="PS50011">
    <property type="entry name" value="PROTEIN_KINASE_DOM"/>
    <property type="match status" value="1"/>
</dbReference>
<evidence type="ECO:0000313" key="10">
    <source>
        <dbReference type="EMBL" id="EKX40316.1"/>
    </source>
</evidence>
<dbReference type="PROSITE" id="PS00108">
    <property type="entry name" value="PROTEIN_KINASE_ST"/>
    <property type="match status" value="1"/>
</dbReference>
<dbReference type="KEGG" id="gtt:GUITHDRAFT_75661"/>
<reference evidence="10 12" key="1">
    <citation type="journal article" date="2012" name="Nature">
        <title>Algal genomes reveal evolutionary mosaicism and the fate of nucleomorphs.</title>
        <authorList>
            <consortium name="DOE Joint Genome Institute"/>
            <person name="Curtis B.A."/>
            <person name="Tanifuji G."/>
            <person name="Burki F."/>
            <person name="Gruber A."/>
            <person name="Irimia M."/>
            <person name="Maruyama S."/>
            <person name="Arias M.C."/>
            <person name="Ball S.G."/>
            <person name="Gile G.H."/>
            <person name="Hirakawa Y."/>
            <person name="Hopkins J.F."/>
            <person name="Kuo A."/>
            <person name="Rensing S.A."/>
            <person name="Schmutz J."/>
            <person name="Symeonidi A."/>
            <person name="Elias M."/>
            <person name="Eveleigh R.J."/>
            <person name="Herman E.K."/>
            <person name="Klute M.J."/>
            <person name="Nakayama T."/>
            <person name="Obornik M."/>
            <person name="Reyes-Prieto A."/>
            <person name="Armbrust E.V."/>
            <person name="Aves S.J."/>
            <person name="Beiko R.G."/>
            <person name="Coutinho P."/>
            <person name="Dacks J.B."/>
            <person name="Durnford D.G."/>
            <person name="Fast N.M."/>
            <person name="Green B.R."/>
            <person name="Grisdale C.J."/>
            <person name="Hempel F."/>
            <person name="Henrissat B."/>
            <person name="Hoppner M.P."/>
            <person name="Ishida K."/>
            <person name="Kim E."/>
            <person name="Koreny L."/>
            <person name="Kroth P.G."/>
            <person name="Liu Y."/>
            <person name="Malik S.B."/>
            <person name="Maier U.G."/>
            <person name="McRose D."/>
            <person name="Mock T."/>
            <person name="Neilson J.A."/>
            <person name="Onodera N.T."/>
            <person name="Poole A.M."/>
            <person name="Pritham E.J."/>
            <person name="Richards T.A."/>
            <person name="Rocap G."/>
            <person name="Roy S.W."/>
            <person name="Sarai C."/>
            <person name="Schaack S."/>
            <person name="Shirato S."/>
            <person name="Slamovits C.H."/>
            <person name="Spencer D.F."/>
            <person name="Suzuki S."/>
            <person name="Worden A.Z."/>
            <person name="Zauner S."/>
            <person name="Barry K."/>
            <person name="Bell C."/>
            <person name="Bharti A.K."/>
            <person name="Crow J.A."/>
            <person name="Grimwood J."/>
            <person name="Kramer R."/>
            <person name="Lindquist E."/>
            <person name="Lucas S."/>
            <person name="Salamov A."/>
            <person name="McFadden G.I."/>
            <person name="Lane C.E."/>
            <person name="Keeling P.J."/>
            <person name="Gray M.W."/>
            <person name="Grigoriev I.V."/>
            <person name="Archibald J.M."/>
        </authorList>
    </citation>
    <scope>NUCLEOTIDE SEQUENCE</scope>
    <source>
        <strain evidence="10 12">CCMP2712</strain>
    </source>
</reference>
<evidence type="ECO:0000256" key="2">
    <source>
        <dbReference type="ARBA" id="ARBA00022527"/>
    </source>
</evidence>
<proteinExistence type="predicted"/>
<dbReference type="EMBL" id="JH993032">
    <property type="protein sequence ID" value="EKX40316.1"/>
    <property type="molecule type" value="Genomic_DNA"/>
</dbReference>
<evidence type="ECO:0000259" key="9">
    <source>
        <dbReference type="PROSITE" id="PS50011"/>
    </source>
</evidence>
<evidence type="ECO:0000256" key="8">
    <source>
        <dbReference type="ARBA" id="ARBA00048679"/>
    </source>
</evidence>
<dbReference type="SUPFAM" id="SSF56112">
    <property type="entry name" value="Protein kinase-like (PK-like)"/>
    <property type="match status" value="1"/>
</dbReference>
<keyword evidence="12" id="KW-1185">Reference proteome</keyword>
<evidence type="ECO:0000256" key="6">
    <source>
        <dbReference type="ARBA" id="ARBA00022840"/>
    </source>
</evidence>
<gene>
    <name evidence="10" type="ORF">GUITHDRAFT_75661</name>
</gene>
<evidence type="ECO:0000313" key="12">
    <source>
        <dbReference type="Proteomes" id="UP000011087"/>
    </source>
</evidence>
<reference evidence="12" key="2">
    <citation type="submission" date="2012-11" db="EMBL/GenBank/DDBJ databases">
        <authorList>
            <person name="Kuo A."/>
            <person name="Curtis B.A."/>
            <person name="Tanifuji G."/>
            <person name="Burki F."/>
            <person name="Gruber A."/>
            <person name="Irimia M."/>
            <person name="Maruyama S."/>
            <person name="Arias M.C."/>
            <person name="Ball S.G."/>
            <person name="Gile G.H."/>
            <person name="Hirakawa Y."/>
            <person name="Hopkins J.F."/>
            <person name="Rensing S.A."/>
            <person name="Schmutz J."/>
            <person name="Symeonidi A."/>
            <person name="Elias M."/>
            <person name="Eveleigh R.J."/>
            <person name="Herman E.K."/>
            <person name="Klute M.J."/>
            <person name="Nakayama T."/>
            <person name="Obornik M."/>
            <person name="Reyes-Prieto A."/>
            <person name="Armbrust E.V."/>
            <person name="Aves S.J."/>
            <person name="Beiko R.G."/>
            <person name="Coutinho P."/>
            <person name="Dacks J.B."/>
            <person name="Durnford D.G."/>
            <person name="Fast N.M."/>
            <person name="Green B.R."/>
            <person name="Grisdale C."/>
            <person name="Hempe F."/>
            <person name="Henrissat B."/>
            <person name="Hoppner M.P."/>
            <person name="Ishida K.-I."/>
            <person name="Kim E."/>
            <person name="Koreny L."/>
            <person name="Kroth P.G."/>
            <person name="Liu Y."/>
            <person name="Malik S.-B."/>
            <person name="Maier U.G."/>
            <person name="McRose D."/>
            <person name="Mock T."/>
            <person name="Neilson J.A."/>
            <person name="Onodera N.T."/>
            <person name="Poole A.M."/>
            <person name="Pritham E.J."/>
            <person name="Richards T.A."/>
            <person name="Rocap G."/>
            <person name="Roy S.W."/>
            <person name="Sarai C."/>
            <person name="Schaack S."/>
            <person name="Shirato S."/>
            <person name="Slamovits C.H."/>
            <person name="Spencer D.F."/>
            <person name="Suzuki S."/>
            <person name="Worden A.Z."/>
            <person name="Zauner S."/>
            <person name="Barry K."/>
            <person name="Bell C."/>
            <person name="Bharti A.K."/>
            <person name="Crow J.A."/>
            <person name="Grimwood J."/>
            <person name="Kramer R."/>
            <person name="Lindquist E."/>
            <person name="Lucas S."/>
            <person name="Salamov A."/>
            <person name="McFadden G.I."/>
            <person name="Lane C.E."/>
            <person name="Keeling P.J."/>
            <person name="Gray M.W."/>
            <person name="Grigoriev I.V."/>
            <person name="Archibald J.M."/>
        </authorList>
    </citation>
    <scope>NUCLEOTIDE SEQUENCE</scope>
    <source>
        <strain evidence="12">CCMP2712</strain>
    </source>
</reference>
<dbReference type="OrthoDB" id="248923at2759"/>
<keyword evidence="5" id="KW-0418">Kinase</keyword>
<dbReference type="InterPro" id="IPR008271">
    <property type="entry name" value="Ser/Thr_kinase_AS"/>
</dbReference>
<sequence length="278" mass="31079">MDHASTDEGKSDYFEIGKVLGTGGQGTTYLATDKRTGQQTVLKQIYCSGLQETNKAIEEAMMLSRLKHRHVVSYNEVFLGSDLTKGNYVGIVMEFCSGGDLYQMLCRQRSKKKPISVRRVKMWILQLCEALKYLHSQKVIHRDVKPMNVLLDAEGDLKIADFGLARHGVTQSKLAMTQCGTPGYESPEVQMGHGYDFKTDIWGLGCVVCDMATLKFMHERPGSLATQVQVDPKAIVKVIQPVMDLYGPDIHSLLSSMLQPDPKKRPSAAEIVEYKFLK</sequence>
<dbReference type="SMART" id="SM00220">
    <property type="entry name" value="S_TKc"/>
    <property type="match status" value="1"/>
</dbReference>
<dbReference type="RefSeq" id="XP_005827296.1">
    <property type="nucleotide sequence ID" value="XM_005827239.1"/>
</dbReference>
<comment type="catalytic activity">
    <reaction evidence="7">
        <text>L-threonyl-[protein] + ATP = O-phospho-L-threonyl-[protein] + ADP + H(+)</text>
        <dbReference type="Rhea" id="RHEA:46608"/>
        <dbReference type="Rhea" id="RHEA-COMP:11060"/>
        <dbReference type="Rhea" id="RHEA-COMP:11605"/>
        <dbReference type="ChEBI" id="CHEBI:15378"/>
        <dbReference type="ChEBI" id="CHEBI:30013"/>
        <dbReference type="ChEBI" id="CHEBI:30616"/>
        <dbReference type="ChEBI" id="CHEBI:61977"/>
        <dbReference type="ChEBI" id="CHEBI:456216"/>
        <dbReference type="EC" id="2.7.11.1"/>
    </reaction>
</comment>
<feature type="domain" description="Protein kinase" evidence="9">
    <location>
        <begin position="14"/>
        <end position="277"/>
    </location>
</feature>
<dbReference type="GeneID" id="17297125"/>
<dbReference type="GO" id="GO:0005524">
    <property type="term" value="F:ATP binding"/>
    <property type="evidence" value="ECO:0007669"/>
    <property type="project" value="UniProtKB-KW"/>
</dbReference>
<keyword evidence="6" id="KW-0067">ATP-binding</keyword>